<protein>
    <recommendedName>
        <fullName evidence="2">Transposase DDE domain-containing protein</fullName>
    </recommendedName>
</protein>
<proteinExistence type="predicted"/>
<keyword evidence="4" id="KW-1185">Reference proteome</keyword>
<comment type="caution">
    <text evidence="3">The sequence shown here is derived from an EMBL/GenBank/DDBJ whole genome shotgun (WGS) entry which is preliminary data.</text>
</comment>
<evidence type="ECO:0000256" key="1">
    <source>
        <dbReference type="SAM" id="Phobius"/>
    </source>
</evidence>
<name>A0A0E9LRS6_9BACT</name>
<keyword evidence="1" id="KW-0472">Membrane</keyword>
<sequence length="221" mass="24695">MYATRTRSIDDRIVSIHQPHVRPIVRGKTQAKVEFGAKIHVSVIDGICFLDELKWDAFNEGSHMMAYVEQYHKRFGCYPRELLADQIYCTRANRAALKEKGIKLIAKPLGRPPAVPIHVSPGERNPVEGKFGQAKIGYGLNRVKARLKETSEPWIACIFLVLNLVKLAGVALPRLMVNTVMSFSATGILVWLTSNVGQIRIPMGTALEIMKSEKFNLKIAA</sequence>
<dbReference type="STRING" id="1236989.JCM15548_14814"/>
<keyword evidence="1" id="KW-0812">Transmembrane</keyword>
<dbReference type="EMBL" id="BAZW01000176">
    <property type="protein sequence ID" value="GAO27934.1"/>
    <property type="molecule type" value="Genomic_DNA"/>
</dbReference>
<evidence type="ECO:0000313" key="3">
    <source>
        <dbReference type="EMBL" id="GAO27934.1"/>
    </source>
</evidence>
<evidence type="ECO:0000259" key="2">
    <source>
        <dbReference type="Pfam" id="PF13586"/>
    </source>
</evidence>
<dbReference type="Pfam" id="PF13586">
    <property type="entry name" value="DDE_Tnp_1_2"/>
    <property type="match status" value="1"/>
</dbReference>
<feature type="domain" description="Transposase DDE" evidence="2">
    <location>
        <begin position="83"/>
        <end position="164"/>
    </location>
</feature>
<reference evidence="3 4" key="1">
    <citation type="journal article" date="2015" name="Microbes Environ.">
        <title>Distribution and evolution of nitrogen fixation genes in the phylum bacteroidetes.</title>
        <authorList>
            <person name="Inoue J."/>
            <person name="Oshima K."/>
            <person name="Suda W."/>
            <person name="Sakamoto M."/>
            <person name="Iino T."/>
            <person name="Noda S."/>
            <person name="Hongoh Y."/>
            <person name="Hattori M."/>
            <person name="Ohkuma M."/>
        </authorList>
    </citation>
    <scope>NUCLEOTIDE SEQUENCE [LARGE SCALE GENOMIC DNA]</scope>
    <source>
        <strain evidence="3">JCM 15548</strain>
    </source>
</reference>
<organism evidence="3 4">
    <name type="scientific">Geofilum rubicundum JCM 15548</name>
    <dbReference type="NCBI Taxonomy" id="1236989"/>
    <lineage>
        <taxon>Bacteria</taxon>
        <taxon>Pseudomonadati</taxon>
        <taxon>Bacteroidota</taxon>
        <taxon>Bacteroidia</taxon>
        <taxon>Marinilabiliales</taxon>
        <taxon>Marinilabiliaceae</taxon>
        <taxon>Geofilum</taxon>
    </lineage>
</organism>
<dbReference type="Proteomes" id="UP000032900">
    <property type="component" value="Unassembled WGS sequence"/>
</dbReference>
<gene>
    <name evidence="3" type="ORF">JCM15548_14814</name>
</gene>
<keyword evidence="1" id="KW-1133">Transmembrane helix</keyword>
<dbReference type="AlphaFoldDB" id="A0A0E9LRS6"/>
<feature type="transmembrane region" description="Helical" evidence="1">
    <location>
        <begin position="152"/>
        <end position="169"/>
    </location>
</feature>
<dbReference type="InterPro" id="IPR025668">
    <property type="entry name" value="Tnp_DDE_dom"/>
</dbReference>
<accession>A0A0E9LRS6</accession>
<evidence type="ECO:0000313" key="4">
    <source>
        <dbReference type="Proteomes" id="UP000032900"/>
    </source>
</evidence>